<reference evidence="1 2" key="1">
    <citation type="submission" date="2017-06" db="EMBL/GenBank/DDBJ databases">
        <title>Evolution towards high GC content and high-temperature stress adaptation in endophytic Pseudomonas oryzihabitans impacted its plant-growth promoting traits.</title>
        <authorList>
            <person name="Nascimento F.X."/>
        </authorList>
    </citation>
    <scope>NUCLEOTIDE SEQUENCE [LARGE SCALE GENOMIC DNA]</scope>
    <source>
        <strain evidence="1 2">MS8</strain>
    </source>
</reference>
<dbReference type="SUPFAM" id="SSF54197">
    <property type="entry name" value="HIT-like"/>
    <property type="match status" value="1"/>
</dbReference>
<gene>
    <name evidence="1" type="ORF">CE139_19370</name>
</gene>
<dbReference type="RefSeq" id="WP_208691938.1">
    <property type="nucleotide sequence ID" value="NZ_CP022198.1"/>
</dbReference>
<organism evidence="1 2">
    <name type="scientific">Pseudomonas oryzihabitans</name>
    <dbReference type="NCBI Taxonomy" id="47885"/>
    <lineage>
        <taxon>Bacteria</taxon>
        <taxon>Pseudomonadati</taxon>
        <taxon>Pseudomonadota</taxon>
        <taxon>Gammaproteobacteria</taxon>
        <taxon>Pseudomonadales</taxon>
        <taxon>Pseudomonadaceae</taxon>
        <taxon>Pseudomonas</taxon>
    </lineage>
</organism>
<protein>
    <submittedName>
        <fullName evidence="1">HIT family protein</fullName>
    </submittedName>
</protein>
<evidence type="ECO:0000313" key="1">
    <source>
        <dbReference type="EMBL" id="AXA67866.1"/>
    </source>
</evidence>
<evidence type="ECO:0000313" key="2">
    <source>
        <dbReference type="Proteomes" id="UP000250579"/>
    </source>
</evidence>
<dbReference type="EMBL" id="CP022198">
    <property type="protein sequence ID" value="AXA67866.1"/>
    <property type="molecule type" value="Genomic_DNA"/>
</dbReference>
<name>A0A2Z5AD58_9PSED</name>
<dbReference type="AlphaFoldDB" id="A0A2Z5AD58"/>
<sequence length="165" mass="18904">MDIPSSFIIHESKYWILNHRMDSALAGYLMLSAKQMTNSLAALPIEAQAELGVLQARIQDAIEAYLQPKRLYFGRFGHGTGYSIHFHFIPVYDWVEALFWLDERYRLLQTFGSLDNALLQTDGAELMLFVWREFCERPVPPPIQGPSVDEVVAALRSAFDRKLPD</sequence>
<proteinExistence type="predicted"/>
<dbReference type="Gene3D" id="3.30.428.10">
    <property type="entry name" value="HIT-like"/>
    <property type="match status" value="1"/>
</dbReference>
<dbReference type="InterPro" id="IPR036265">
    <property type="entry name" value="HIT-like_sf"/>
</dbReference>
<dbReference type="Proteomes" id="UP000250579">
    <property type="component" value="Chromosome"/>
</dbReference>
<accession>A0A2Z5AD58</accession>